<evidence type="ECO:0000256" key="1">
    <source>
        <dbReference type="ARBA" id="ARBA00004651"/>
    </source>
</evidence>
<name>M1Z7M4_9FIRM</name>
<dbReference type="GO" id="GO:0015450">
    <property type="term" value="F:protein-transporting ATPase activity"/>
    <property type="evidence" value="ECO:0007669"/>
    <property type="project" value="InterPro"/>
</dbReference>
<dbReference type="Proteomes" id="UP000245423">
    <property type="component" value="Chromosome 1"/>
</dbReference>
<dbReference type="HOGENOM" id="CLU_050012_0_1_9"/>
<evidence type="ECO:0000256" key="7">
    <source>
        <dbReference type="ARBA" id="ARBA00023010"/>
    </source>
</evidence>
<feature type="transmembrane region" description="Helical" evidence="12">
    <location>
        <begin position="9"/>
        <end position="27"/>
    </location>
</feature>
<proteinExistence type="inferred from homology"/>
<dbReference type="EMBL" id="LT669839">
    <property type="protein sequence ID" value="SHD76898.1"/>
    <property type="molecule type" value="Genomic_DNA"/>
</dbReference>
<dbReference type="PANTHER" id="PTHR30081:SF8">
    <property type="entry name" value="PROTEIN TRANSLOCASE SUBUNIT SECF"/>
    <property type="match status" value="1"/>
</dbReference>
<dbReference type="RefSeq" id="WP_005583284.1">
    <property type="nucleotide sequence ID" value="NZ_LT669839.1"/>
</dbReference>
<reference evidence="14 15" key="1">
    <citation type="submission" date="2016-11" db="EMBL/GenBank/DDBJ databases">
        <authorList>
            <person name="Manzoor S."/>
        </authorList>
    </citation>
    <scope>NUCLEOTIDE SEQUENCE [LARGE SCALE GENOMIC DNA]</scope>
    <source>
        <strain evidence="14">Clostridium ultunense strain Esp</strain>
    </source>
</reference>
<evidence type="ECO:0000256" key="5">
    <source>
        <dbReference type="ARBA" id="ARBA00022927"/>
    </source>
</evidence>
<dbReference type="HAMAP" id="MF_01464_B">
    <property type="entry name" value="SecF_B"/>
    <property type="match status" value="1"/>
</dbReference>
<feature type="transmembrane region" description="Helical" evidence="12">
    <location>
        <begin position="126"/>
        <end position="143"/>
    </location>
</feature>
<keyword evidence="3 12" id="KW-1003">Cell membrane</keyword>
<dbReference type="PANTHER" id="PTHR30081">
    <property type="entry name" value="PROTEIN-EXPORT MEMBRANE PROTEIN SEC"/>
    <property type="match status" value="1"/>
</dbReference>
<evidence type="ECO:0000259" key="13">
    <source>
        <dbReference type="Pfam" id="PF02355"/>
    </source>
</evidence>
<evidence type="ECO:0000256" key="9">
    <source>
        <dbReference type="ARBA" id="ARBA00059018"/>
    </source>
</evidence>
<evidence type="ECO:0000313" key="14">
    <source>
        <dbReference type="EMBL" id="SHD76898.1"/>
    </source>
</evidence>
<dbReference type="GO" id="GO:0043952">
    <property type="term" value="P:protein transport by the Sec complex"/>
    <property type="evidence" value="ECO:0007669"/>
    <property type="project" value="UniProtKB-UniRule"/>
</dbReference>
<dbReference type="Pfam" id="PF07549">
    <property type="entry name" value="Sec_GG"/>
    <property type="match status" value="1"/>
</dbReference>
<evidence type="ECO:0000313" key="15">
    <source>
        <dbReference type="Proteomes" id="UP000245423"/>
    </source>
</evidence>
<dbReference type="FunFam" id="1.20.1640.10:FF:000024">
    <property type="entry name" value="Multifunctional fusion protein"/>
    <property type="match status" value="1"/>
</dbReference>
<dbReference type="NCBIfam" id="TIGR00916">
    <property type="entry name" value="2A0604s01"/>
    <property type="match status" value="1"/>
</dbReference>
<keyword evidence="15" id="KW-1185">Reference proteome</keyword>
<dbReference type="Gene3D" id="1.20.1640.10">
    <property type="entry name" value="Multidrug efflux transporter AcrB transmembrane domain"/>
    <property type="match status" value="1"/>
</dbReference>
<dbReference type="InterPro" id="IPR022646">
    <property type="entry name" value="SecD/SecF_CS"/>
</dbReference>
<evidence type="ECO:0000256" key="10">
    <source>
        <dbReference type="ARBA" id="ARBA00060856"/>
    </source>
</evidence>
<dbReference type="InterPro" id="IPR022813">
    <property type="entry name" value="SecD/SecF_arch_bac"/>
</dbReference>
<comment type="similarity">
    <text evidence="10">In the C-terminal section; belongs to the SecD/SecF family. SecF subfamily.</text>
</comment>
<dbReference type="NCBIfam" id="TIGR00966">
    <property type="entry name" value="transloc_SecF"/>
    <property type="match status" value="1"/>
</dbReference>
<keyword evidence="8 12" id="KW-0472">Membrane</keyword>
<dbReference type="OrthoDB" id="9805019at2"/>
<feature type="transmembrane region" description="Helical" evidence="12">
    <location>
        <begin position="179"/>
        <end position="198"/>
    </location>
</feature>
<feature type="transmembrane region" description="Helical" evidence="12">
    <location>
        <begin position="225"/>
        <end position="245"/>
    </location>
</feature>
<evidence type="ECO:0000256" key="2">
    <source>
        <dbReference type="ARBA" id="ARBA00022448"/>
    </source>
</evidence>
<keyword evidence="4 12" id="KW-0812">Transmembrane</keyword>
<keyword evidence="6 12" id="KW-1133">Transmembrane helix</keyword>
<comment type="subcellular location">
    <subcellularLocation>
        <location evidence="1 12">Cell membrane</location>
        <topology evidence="1 12">Multi-pass membrane protein</topology>
    </subcellularLocation>
</comment>
<dbReference type="AlphaFoldDB" id="M1Z7M4"/>
<dbReference type="GO" id="GO:0065002">
    <property type="term" value="P:intracellular protein transmembrane transport"/>
    <property type="evidence" value="ECO:0007669"/>
    <property type="project" value="UniProtKB-UniRule"/>
</dbReference>
<evidence type="ECO:0000256" key="8">
    <source>
        <dbReference type="ARBA" id="ARBA00023136"/>
    </source>
</evidence>
<sequence>MNIIKNRKIFYSISLAIIIVGLIMMVAKGLNYGIDFTGGTSIQIKIGKMVTVEEIREIIDEYDNSASVVHVGNNKDEIIIKSSKDFDNEEINGIVDRFVEKYDIETKEFQSEKFVATMGDEIKKKALLSSFIAAVGMLVYITWRFEFKFAIAAIIALIHDVLITLSIYAIFGIPANNSFIAAILTILGYSINDTIVIFDRIREETRLNPRHSLEKLINDSVKKSLTRTINTSITTLAAVVILYIVGVEDVKVLALPLIFGIISGTYSSLFIASPIWYALKNREGFKTKKA</sequence>
<comment type="similarity">
    <text evidence="11">In the N-terminal section; belongs to the SecD/SecF family. SecD subfamily.</text>
</comment>
<dbReference type="InterPro" id="IPR005665">
    <property type="entry name" value="SecF_bac"/>
</dbReference>
<dbReference type="SUPFAM" id="SSF82866">
    <property type="entry name" value="Multidrug efflux transporter AcrB transmembrane domain"/>
    <property type="match status" value="1"/>
</dbReference>
<dbReference type="GO" id="GO:0006605">
    <property type="term" value="P:protein targeting"/>
    <property type="evidence" value="ECO:0007669"/>
    <property type="project" value="UniProtKB-UniRule"/>
</dbReference>
<organism evidence="14 15">
    <name type="scientific">[Clostridium] ultunense Esp</name>
    <dbReference type="NCBI Taxonomy" id="1288971"/>
    <lineage>
        <taxon>Bacteria</taxon>
        <taxon>Bacillati</taxon>
        <taxon>Bacillota</taxon>
        <taxon>Tissierellia</taxon>
        <taxon>Tissierellales</taxon>
        <taxon>Tepidimicrobiaceae</taxon>
        <taxon>Schnuerera</taxon>
    </lineage>
</organism>
<keyword evidence="2 12" id="KW-0813">Transport</keyword>
<keyword evidence="5 12" id="KW-0653">Protein transport</keyword>
<comment type="function">
    <text evidence="9 12">Part of the Sec protein translocase complex. Interacts with the SecYEG preprotein conducting channel. SecDF uses the proton motive force (PMF) to complete protein translocation after the ATP-dependent function of SecA.</text>
</comment>
<evidence type="ECO:0000256" key="4">
    <source>
        <dbReference type="ARBA" id="ARBA00022692"/>
    </source>
</evidence>
<evidence type="ECO:0000256" key="6">
    <source>
        <dbReference type="ARBA" id="ARBA00022989"/>
    </source>
</evidence>
<feature type="domain" description="Protein export membrane protein SecD/SecF C-terminal" evidence="13">
    <location>
        <begin position="100"/>
        <end position="281"/>
    </location>
</feature>
<dbReference type="PRINTS" id="PR01755">
    <property type="entry name" value="SECFTRNLCASE"/>
</dbReference>
<comment type="subunit">
    <text evidence="12">Forms a complex with SecD. Part of the essential Sec protein translocation apparatus which comprises SecA, SecYEG and auxiliary proteins SecDF. Other proteins may also be involved.</text>
</comment>
<evidence type="ECO:0000256" key="12">
    <source>
        <dbReference type="HAMAP-Rule" id="MF_01464"/>
    </source>
</evidence>
<dbReference type="InterPro" id="IPR048634">
    <property type="entry name" value="SecD_SecF_C"/>
</dbReference>
<protein>
    <recommendedName>
        <fullName evidence="12">Protein-export membrane protein SecF</fullName>
    </recommendedName>
</protein>
<dbReference type="InterPro" id="IPR055344">
    <property type="entry name" value="SecD_SecF_C_bact"/>
</dbReference>
<keyword evidence="7 12" id="KW-0811">Translocation</keyword>
<dbReference type="GO" id="GO:0005886">
    <property type="term" value="C:plasma membrane"/>
    <property type="evidence" value="ECO:0007669"/>
    <property type="project" value="UniProtKB-SubCell"/>
</dbReference>
<comment type="similarity">
    <text evidence="12">Belongs to the SecD/SecF family. SecF subfamily.</text>
</comment>
<accession>M1Z7M4</accession>
<feature type="transmembrane region" description="Helical" evidence="12">
    <location>
        <begin position="257"/>
        <end position="279"/>
    </location>
</feature>
<evidence type="ECO:0000256" key="11">
    <source>
        <dbReference type="ARBA" id="ARBA00061053"/>
    </source>
</evidence>
<feature type="transmembrane region" description="Helical" evidence="12">
    <location>
        <begin position="150"/>
        <end position="173"/>
    </location>
</feature>
<gene>
    <name evidence="12 14" type="primary">secF</name>
    <name evidence="14" type="ORF">CUESP1_1534</name>
</gene>
<dbReference type="Pfam" id="PF02355">
    <property type="entry name" value="SecD_SecF_C"/>
    <property type="match status" value="1"/>
</dbReference>
<evidence type="ECO:0000256" key="3">
    <source>
        <dbReference type="ARBA" id="ARBA00022475"/>
    </source>
</evidence>
<dbReference type="InterPro" id="IPR022645">
    <property type="entry name" value="SecD/SecF_bac"/>
</dbReference>